<evidence type="ECO:0000313" key="1">
    <source>
        <dbReference type="EMBL" id="SVD01519.1"/>
    </source>
</evidence>
<name>A0A382RV20_9ZZZZ</name>
<proteinExistence type="predicted"/>
<sequence>PAGVSALTRGDSVSCVIDGLEPLEFSIATV</sequence>
<protein>
    <submittedName>
        <fullName evidence="1">Uncharacterized protein</fullName>
    </submittedName>
</protein>
<gene>
    <name evidence="1" type="ORF">METZ01_LOCUS354373</name>
</gene>
<organism evidence="1">
    <name type="scientific">marine metagenome</name>
    <dbReference type="NCBI Taxonomy" id="408172"/>
    <lineage>
        <taxon>unclassified sequences</taxon>
        <taxon>metagenomes</taxon>
        <taxon>ecological metagenomes</taxon>
    </lineage>
</organism>
<feature type="non-terminal residue" evidence="1">
    <location>
        <position position="1"/>
    </location>
</feature>
<reference evidence="1" key="1">
    <citation type="submission" date="2018-05" db="EMBL/GenBank/DDBJ databases">
        <authorList>
            <person name="Lanie J.A."/>
            <person name="Ng W.-L."/>
            <person name="Kazmierczak K.M."/>
            <person name="Andrzejewski T.M."/>
            <person name="Davidsen T.M."/>
            <person name="Wayne K.J."/>
            <person name="Tettelin H."/>
            <person name="Glass J.I."/>
            <person name="Rusch D."/>
            <person name="Podicherti R."/>
            <person name="Tsui H.-C.T."/>
            <person name="Winkler M.E."/>
        </authorList>
    </citation>
    <scope>NUCLEOTIDE SEQUENCE</scope>
</reference>
<accession>A0A382RV20</accession>
<dbReference type="AlphaFoldDB" id="A0A382RV20"/>
<dbReference type="EMBL" id="UINC01124401">
    <property type="protein sequence ID" value="SVD01519.1"/>
    <property type="molecule type" value="Genomic_DNA"/>
</dbReference>